<sequence length="120" mass="13839">SEKESTGSSVRCKQKFELISTHITVRARNITGKIARLSQCYNYTKDLSFLPVEIAQWASRTENVLRYIGCEITRIPLQEDRDEDYAQQHGYWSVNVSRRLRPNGLEPGRLGKTQPRANKL</sequence>
<dbReference type="Proteomes" id="UP001321473">
    <property type="component" value="Unassembled WGS sequence"/>
</dbReference>
<gene>
    <name evidence="2" type="ORF">V5799_032322</name>
</gene>
<name>A0AAQ4DRH9_AMBAM</name>
<dbReference type="EMBL" id="JARKHS020027754">
    <property type="protein sequence ID" value="KAK8765069.1"/>
    <property type="molecule type" value="Genomic_DNA"/>
</dbReference>
<evidence type="ECO:0000256" key="1">
    <source>
        <dbReference type="SAM" id="MobiDB-lite"/>
    </source>
</evidence>
<evidence type="ECO:0000313" key="2">
    <source>
        <dbReference type="EMBL" id="KAK8765069.1"/>
    </source>
</evidence>
<reference evidence="2 3" key="1">
    <citation type="journal article" date="2023" name="Arcadia Sci">
        <title>De novo assembly of a long-read Amblyomma americanum tick genome.</title>
        <authorList>
            <person name="Chou S."/>
            <person name="Poskanzer K.E."/>
            <person name="Rollins M."/>
            <person name="Thuy-Boun P.S."/>
        </authorList>
    </citation>
    <scope>NUCLEOTIDE SEQUENCE [LARGE SCALE GENOMIC DNA]</scope>
    <source>
        <strain evidence="2">F_SG_1</strain>
        <tissue evidence="2">Salivary glands</tissue>
    </source>
</reference>
<accession>A0AAQ4DRH9</accession>
<evidence type="ECO:0000313" key="3">
    <source>
        <dbReference type="Proteomes" id="UP001321473"/>
    </source>
</evidence>
<protein>
    <submittedName>
        <fullName evidence="2">Uncharacterized protein</fullName>
    </submittedName>
</protein>
<dbReference type="AlphaFoldDB" id="A0AAQ4DRH9"/>
<proteinExistence type="predicted"/>
<comment type="caution">
    <text evidence="2">The sequence shown here is derived from an EMBL/GenBank/DDBJ whole genome shotgun (WGS) entry which is preliminary data.</text>
</comment>
<feature type="non-terminal residue" evidence="2">
    <location>
        <position position="1"/>
    </location>
</feature>
<keyword evidence="3" id="KW-1185">Reference proteome</keyword>
<organism evidence="2 3">
    <name type="scientific">Amblyomma americanum</name>
    <name type="common">Lone star tick</name>
    <dbReference type="NCBI Taxonomy" id="6943"/>
    <lineage>
        <taxon>Eukaryota</taxon>
        <taxon>Metazoa</taxon>
        <taxon>Ecdysozoa</taxon>
        <taxon>Arthropoda</taxon>
        <taxon>Chelicerata</taxon>
        <taxon>Arachnida</taxon>
        <taxon>Acari</taxon>
        <taxon>Parasitiformes</taxon>
        <taxon>Ixodida</taxon>
        <taxon>Ixodoidea</taxon>
        <taxon>Ixodidae</taxon>
        <taxon>Amblyomminae</taxon>
        <taxon>Amblyomma</taxon>
    </lineage>
</organism>
<feature type="region of interest" description="Disordered" evidence="1">
    <location>
        <begin position="101"/>
        <end position="120"/>
    </location>
</feature>